<dbReference type="InterPro" id="IPR002559">
    <property type="entry name" value="Transposase_11"/>
</dbReference>
<dbReference type="SUPFAM" id="SSF53098">
    <property type="entry name" value="Ribonuclease H-like"/>
    <property type="match status" value="1"/>
</dbReference>
<evidence type="ECO:0000313" key="2">
    <source>
        <dbReference type="EMBL" id="AWK13514.1"/>
    </source>
</evidence>
<dbReference type="EMBL" id="CP021659">
    <property type="protein sequence ID" value="AWK13514.1"/>
    <property type="molecule type" value="Genomic_DNA"/>
</dbReference>
<dbReference type="Pfam" id="PF01609">
    <property type="entry name" value="DDE_Tnp_1"/>
    <property type="match status" value="1"/>
</dbReference>
<evidence type="ECO:0000313" key="3">
    <source>
        <dbReference type="EMBL" id="AWK14538.1"/>
    </source>
</evidence>
<dbReference type="GO" id="GO:0004803">
    <property type="term" value="F:transposase activity"/>
    <property type="evidence" value="ECO:0007669"/>
    <property type="project" value="InterPro"/>
</dbReference>
<protein>
    <recommendedName>
        <fullName evidence="1">Transposase IS4-like domain-containing protein</fullName>
    </recommendedName>
</protein>
<evidence type="ECO:0000259" key="1">
    <source>
        <dbReference type="Pfam" id="PF01609"/>
    </source>
</evidence>
<dbReference type="KEGG" id="fsm:CCS41_08725"/>
<dbReference type="GO" id="GO:0006313">
    <property type="term" value="P:DNA transposition"/>
    <property type="evidence" value="ECO:0007669"/>
    <property type="project" value="InterPro"/>
</dbReference>
<dbReference type="KEGG" id="fsm:CCS41_01765"/>
<evidence type="ECO:0000313" key="4">
    <source>
        <dbReference type="Proteomes" id="UP000261875"/>
    </source>
</evidence>
<dbReference type="Proteomes" id="UP000261875">
    <property type="component" value="Chromosome"/>
</dbReference>
<dbReference type="EMBL" id="CP021659">
    <property type="protein sequence ID" value="AWK14538.1"/>
    <property type="molecule type" value="Genomic_DNA"/>
</dbReference>
<dbReference type="GO" id="GO:0003677">
    <property type="term" value="F:DNA binding"/>
    <property type="evidence" value="ECO:0007669"/>
    <property type="project" value="InterPro"/>
</dbReference>
<reference evidence="3 4" key="1">
    <citation type="submission" date="2017-05" db="EMBL/GenBank/DDBJ databases">
        <title>Genome sequence of Candidatus Fukatsuia symbiotica and Candidatus Hamiltonella defensa from Acyrthosiphon pisum strain 5D.</title>
        <authorList>
            <person name="Patel V.A."/>
            <person name="Chevignon G."/>
            <person name="Russell J.A."/>
            <person name="Oliver K.M."/>
        </authorList>
    </citation>
    <scope>NUCLEOTIDE SEQUENCE [LARGE SCALE GENOMIC DNA]</scope>
    <source>
        <strain evidence="3 4">5D</strain>
    </source>
</reference>
<organism evidence="3 4">
    <name type="scientific">Candidatus Fukatsuia symbiotica</name>
    <dbReference type="NCBI Taxonomy" id="1878942"/>
    <lineage>
        <taxon>Bacteria</taxon>
        <taxon>Pseudomonadati</taxon>
        <taxon>Pseudomonadota</taxon>
        <taxon>Gammaproteobacteria</taxon>
        <taxon>Enterobacterales</taxon>
        <taxon>Yersiniaceae</taxon>
        <taxon>Candidatus Fukatsuia</taxon>
    </lineage>
</organism>
<dbReference type="InterPro" id="IPR012337">
    <property type="entry name" value="RNaseH-like_sf"/>
</dbReference>
<gene>
    <name evidence="2" type="ORF">CCS41_01765</name>
    <name evidence="3" type="ORF">CCS41_08725</name>
</gene>
<keyword evidence="4" id="KW-1185">Reference proteome</keyword>
<name>A0A2U8I5X0_9GAMM</name>
<sequence>MRGIRYSSLDNLNAIRSPGWIGVTTLRKNRIVNRNVTLASLDIPEEGLSVHLRGDGWVTVFKFVTKHGRIDYVATNKENPTREQMKAVTEARWSVEVYHREIKQTCGIYP</sequence>
<proteinExistence type="predicted"/>
<feature type="domain" description="Transposase IS4-like" evidence="1">
    <location>
        <begin position="6"/>
        <end position="108"/>
    </location>
</feature>
<dbReference type="AlphaFoldDB" id="A0A2U8I5X0"/>
<accession>A0A2U8I5X0</accession>